<dbReference type="SUPFAM" id="SSF46689">
    <property type="entry name" value="Homeodomain-like"/>
    <property type="match status" value="1"/>
</dbReference>
<comment type="caution">
    <text evidence="9">The sequence shown here is derived from an EMBL/GenBank/DDBJ whole genome shotgun (WGS) entry which is preliminary data.</text>
</comment>
<dbReference type="InterPro" id="IPR009057">
    <property type="entry name" value="Homeodomain-like_sf"/>
</dbReference>
<evidence type="ECO:0000256" key="3">
    <source>
        <dbReference type="ARBA" id="ARBA00023155"/>
    </source>
</evidence>
<evidence type="ECO:0000256" key="2">
    <source>
        <dbReference type="ARBA" id="ARBA00023125"/>
    </source>
</evidence>
<dbReference type="PRINTS" id="PR00024">
    <property type="entry name" value="HOMEOBOX"/>
</dbReference>
<dbReference type="AlphaFoldDB" id="A0AAV8ZD84"/>
<name>A0AAV8ZD84_9CUCU</name>
<dbReference type="FunFam" id="1.10.10.60:FF:000176">
    <property type="entry name" value="pancreas/duodenum homeobox protein 1"/>
    <property type="match status" value="1"/>
</dbReference>
<dbReference type="GO" id="GO:0048513">
    <property type="term" value="P:animal organ development"/>
    <property type="evidence" value="ECO:0007669"/>
    <property type="project" value="UniProtKB-ARBA"/>
</dbReference>
<evidence type="ECO:0000313" key="10">
    <source>
        <dbReference type="Proteomes" id="UP001162162"/>
    </source>
</evidence>
<keyword evidence="3 5" id="KW-0371">Homeobox</keyword>
<dbReference type="Pfam" id="PF00046">
    <property type="entry name" value="Homeodomain"/>
    <property type="match status" value="1"/>
</dbReference>
<feature type="region of interest" description="Disordered" evidence="7">
    <location>
        <begin position="187"/>
        <end position="229"/>
    </location>
</feature>
<dbReference type="PROSITE" id="PS50071">
    <property type="entry name" value="HOMEOBOX_2"/>
    <property type="match status" value="1"/>
</dbReference>
<dbReference type="PANTHER" id="PTHR45664:SF18">
    <property type="entry name" value="HOMEOBOX PROTEIN HOX3"/>
    <property type="match status" value="1"/>
</dbReference>
<dbReference type="Proteomes" id="UP001162162">
    <property type="component" value="Unassembled WGS sequence"/>
</dbReference>
<dbReference type="GO" id="GO:0000981">
    <property type="term" value="F:DNA-binding transcription factor activity, RNA polymerase II-specific"/>
    <property type="evidence" value="ECO:0007669"/>
    <property type="project" value="InterPro"/>
</dbReference>
<protein>
    <recommendedName>
        <fullName evidence="8">Homeobox domain-containing protein</fullName>
    </recommendedName>
</protein>
<dbReference type="SMART" id="SM00389">
    <property type="entry name" value="HOX"/>
    <property type="match status" value="1"/>
</dbReference>
<dbReference type="CDD" id="cd00086">
    <property type="entry name" value="homeodomain"/>
    <property type="match status" value="1"/>
</dbReference>
<proteinExistence type="predicted"/>
<feature type="DNA-binding region" description="Homeobox" evidence="5">
    <location>
        <begin position="130"/>
        <end position="189"/>
    </location>
</feature>
<evidence type="ECO:0000256" key="4">
    <source>
        <dbReference type="ARBA" id="ARBA00023242"/>
    </source>
</evidence>
<comment type="subcellular location">
    <subcellularLocation>
        <location evidence="1 5 6">Nucleus</location>
    </subcellularLocation>
</comment>
<evidence type="ECO:0000313" key="9">
    <source>
        <dbReference type="EMBL" id="KAJ8961578.1"/>
    </source>
</evidence>
<dbReference type="InterPro" id="IPR001356">
    <property type="entry name" value="HD"/>
</dbReference>
<feature type="domain" description="Homeobox" evidence="8">
    <location>
        <begin position="128"/>
        <end position="188"/>
    </location>
</feature>
<dbReference type="PROSITE" id="PS00027">
    <property type="entry name" value="HOMEOBOX_1"/>
    <property type="match status" value="1"/>
</dbReference>
<dbReference type="InterPro" id="IPR020479">
    <property type="entry name" value="HD_metazoa"/>
</dbReference>
<dbReference type="InterPro" id="IPR017970">
    <property type="entry name" value="Homeobox_CS"/>
</dbReference>
<reference evidence="9" key="1">
    <citation type="journal article" date="2023" name="Insect Mol. Biol.">
        <title>Genome sequencing provides insights into the evolution of gene families encoding plant cell wall-degrading enzymes in longhorned beetles.</title>
        <authorList>
            <person name="Shin N.R."/>
            <person name="Okamura Y."/>
            <person name="Kirsch R."/>
            <person name="Pauchet Y."/>
        </authorList>
    </citation>
    <scope>NUCLEOTIDE SEQUENCE</scope>
    <source>
        <strain evidence="9">AMC_N1</strain>
    </source>
</reference>
<dbReference type="Gene3D" id="1.10.10.60">
    <property type="entry name" value="Homeodomain-like"/>
    <property type="match status" value="1"/>
</dbReference>
<accession>A0AAV8ZD84</accession>
<dbReference type="EMBL" id="JAPWTK010000005">
    <property type="protein sequence ID" value="KAJ8961578.1"/>
    <property type="molecule type" value="Genomic_DNA"/>
</dbReference>
<dbReference type="PANTHER" id="PTHR45664">
    <property type="entry name" value="PROTEIN ZERKNUELLT 1-RELATED"/>
    <property type="match status" value="1"/>
</dbReference>
<dbReference type="GO" id="GO:0005634">
    <property type="term" value="C:nucleus"/>
    <property type="evidence" value="ECO:0007669"/>
    <property type="project" value="UniProtKB-SubCell"/>
</dbReference>
<feature type="compositionally biased region" description="Polar residues" evidence="7">
    <location>
        <begin position="206"/>
        <end position="222"/>
    </location>
</feature>
<feature type="region of interest" description="Disordered" evidence="7">
    <location>
        <begin position="113"/>
        <end position="133"/>
    </location>
</feature>
<evidence type="ECO:0000256" key="7">
    <source>
        <dbReference type="SAM" id="MobiDB-lite"/>
    </source>
</evidence>
<evidence type="ECO:0000256" key="5">
    <source>
        <dbReference type="PROSITE-ProRule" id="PRU00108"/>
    </source>
</evidence>
<organism evidence="9 10">
    <name type="scientific">Aromia moschata</name>
    <dbReference type="NCBI Taxonomy" id="1265417"/>
    <lineage>
        <taxon>Eukaryota</taxon>
        <taxon>Metazoa</taxon>
        <taxon>Ecdysozoa</taxon>
        <taxon>Arthropoda</taxon>
        <taxon>Hexapoda</taxon>
        <taxon>Insecta</taxon>
        <taxon>Pterygota</taxon>
        <taxon>Neoptera</taxon>
        <taxon>Endopterygota</taxon>
        <taxon>Coleoptera</taxon>
        <taxon>Polyphaga</taxon>
        <taxon>Cucujiformia</taxon>
        <taxon>Chrysomeloidea</taxon>
        <taxon>Cerambycidae</taxon>
        <taxon>Cerambycinae</taxon>
        <taxon>Callichromatini</taxon>
        <taxon>Aromia</taxon>
    </lineage>
</organism>
<evidence type="ECO:0000256" key="1">
    <source>
        <dbReference type="ARBA" id="ARBA00004123"/>
    </source>
</evidence>
<sequence>MYAKSVFENAVSDSVSSNSSTKSSPPSTLADGKCVNNTAGYHPSTSYFTEASGFLYPHADASDTPIWKTDQIDYPCEEGTEGTCEGREGNGEVSYVMQTLNIADNTNQADVHAEATPSHSNQKYNNGAGPKRARTAYTSTQLVELEKEFHYSKYLCRPRRIQLAQSLNLSERQIKIWFQNRRMKFKKEEKNKSSNIPSSNGNPTSPDNSSCSASPPSGNQNLQREKSQQSAIVGRLLNHAAVVQNHVWNPQSTTSHPKTYNENFPNNVSYCNQSYQPTTYANYSQIPVDSMYGDYGQYNSVTYYPTVDPYIPVNSSDPKTLDQSHLSYKSQPLPHQFQTNDLLEPSNNVNLQASVNIAWSGEQCLEGITPSDSFTNL</sequence>
<dbReference type="GO" id="GO:0000978">
    <property type="term" value="F:RNA polymerase II cis-regulatory region sequence-specific DNA binding"/>
    <property type="evidence" value="ECO:0007669"/>
    <property type="project" value="TreeGrafter"/>
</dbReference>
<evidence type="ECO:0000256" key="6">
    <source>
        <dbReference type="RuleBase" id="RU000682"/>
    </source>
</evidence>
<keyword evidence="10" id="KW-1185">Reference proteome</keyword>
<feature type="compositionally biased region" description="Low complexity" evidence="7">
    <location>
        <begin position="193"/>
        <end position="205"/>
    </location>
</feature>
<evidence type="ECO:0000259" key="8">
    <source>
        <dbReference type="PROSITE" id="PS50071"/>
    </source>
</evidence>
<keyword evidence="4 5" id="KW-0539">Nucleus</keyword>
<gene>
    <name evidence="9" type="ORF">NQ318_014830</name>
</gene>
<keyword evidence="2 5" id="KW-0238">DNA-binding</keyword>